<proteinExistence type="predicted"/>
<gene>
    <name evidence="1" type="ORF">A2318_03165</name>
</gene>
<evidence type="ECO:0000313" key="1">
    <source>
        <dbReference type="EMBL" id="OGL99712.1"/>
    </source>
</evidence>
<protein>
    <submittedName>
        <fullName evidence="1">Uncharacterized protein</fullName>
    </submittedName>
</protein>
<sequence>MHEDTVTQDTQQPCVSETNDAVFNVTYESLKALIQKRLDRFRTNSPQFAHEYEGYEKHCCRMAMVIALYIKGQILKKIEQEHLNEKELAIRITQESKEAISAFMQLPDETQETIVYEMRNASGHSFATACRLAEYMLSENPEHFVEAHAAMARLAGCKACGCHDQ</sequence>
<dbReference type="AlphaFoldDB" id="A0A1F7WA97"/>
<name>A0A1F7WA97_9BACT</name>
<reference evidence="1 2" key="1">
    <citation type="journal article" date="2016" name="Nat. Commun.">
        <title>Thousands of microbial genomes shed light on interconnected biogeochemical processes in an aquifer system.</title>
        <authorList>
            <person name="Anantharaman K."/>
            <person name="Brown C.T."/>
            <person name="Hug L.A."/>
            <person name="Sharon I."/>
            <person name="Castelle C.J."/>
            <person name="Probst A.J."/>
            <person name="Thomas B.C."/>
            <person name="Singh A."/>
            <person name="Wilkins M.J."/>
            <person name="Karaoz U."/>
            <person name="Brodie E.L."/>
            <person name="Williams K.H."/>
            <person name="Hubbard S.S."/>
            <person name="Banfield J.F."/>
        </authorList>
    </citation>
    <scope>NUCLEOTIDE SEQUENCE [LARGE SCALE GENOMIC DNA]</scope>
</reference>
<organism evidence="1 2">
    <name type="scientific">Candidatus Uhrbacteria bacterium RIFOXYB2_FULL_45_11</name>
    <dbReference type="NCBI Taxonomy" id="1802421"/>
    <lineage>
        <taxon>Bacteria</taxon>
        <taxon>Candidatus Uhriibacteriota</taxon>
    </lineage>
</organism>
<dbReference type="Proteomes" id="UP000177331">
    <property type="component" value="Unassembled WGS sequence"/>
</dbReference>
<dbReference type="EMBL" id="MGFD01000004">
    <property type="protein sequence ID" value="OGL99712.1"/>
    <property type="molecule type" value="Genomic_DNA"/>
</dbReference>
<comment type="caution">
    <text evidence="1">The sequence shown here is derived from an EMBL/GenBank/DDBJ whole genome shotgun (WGS) entry which is preliminary data.</text>
</comment>
<evidence type="ECO:0000313" key="2">
    <source>
        <dbReference type="Proteomes" id="UP000177331"/>
    </source>
</evidence>
<dbReference type="STRING" id="1802421.A2318_03165"/>
<accession>A0A1F7WA97</accession>